<name>A0A2K8JLM4_PRIPG</name>
<accession>A0A2K8JLM4</accession>
<feature type="signal peptide" evidence="1">
    <location>
        <begin position="1"/>
        <end position="18"/>
    </location>
</feature>
<feature type="chain" id="PRO_5014694224" evidence="1">
    <location>
        <begin position="19"/>
        <end position="186"/>
    </location>
</feature>
<reference evidence="2" key="1">
    <citation type="submission" date="2016-10" db="EMBL/GenBank/DDBJ databases">
        <title>The assassin bug Pristhesancus plagipennis produces two different types of venom.</title>
        <authorList>
            <person name="Walker A.A."/>
            <person name="Herzig V."/>
            <person name="Jin J."/>
            <person name="Fry B.G."/>
            <person name="King G.F."/>
        </authorList>
    </citation>
    <scope>NUCLEOTIDE SEQUENCE</scope>
</reference>
<evidence type="ECO:0000256" key="1">
    <source>
        <dbReference type="SAM" id="SignalP"/>
    </source>
</evidence>
<organism evidence="2">
    <name type="scientific">Pristhesancus plagipennis</name>
    <name type="common">Common assassin bug</name>
    <dbReference type="NCBI Taxonomy" id="1955184"/>
    <lineage>
        <taxon>Eukaryota</taxon>
        <taxon>Metazoa</taxon>
        <taxon>Ecdysozoa</taxon>
        <taxon>Arthropoda</taxon>
        <taxon>Hexapoda</taxon>
        <taxon>Insecta</taxon>
        <taxon>Pterygota</taxon>
        <taxon>Neoptera</taxon>
        <taxon>Paraneoptera</taxon>
        <taxon>Hemiptera</taxon>
        <taxon>Heteroptera</taxon>
        <taxon>Panheteroptera</taxon>
        <taxon>Cimicomorpha</taxon>
        <taxon>Reduviidae</taxon>
        <taxon>Harpactorinae</taxon>
        <taxon>Harpactorini</taxon>
        <taxon>Pristhesancus</taxon>
    </lineage>
</organism>
<protein>
    <submittedName>
        <fullName evidence="2">Venom hemolysin-like protein 6</fullName>
    </submittedName>
</protein>
<dbReference type="EMBL" id="KY030938">
    <property type="protein sequence ID" value="ATU82689.1"/>
    <property type="molecule type" value="mRNA"/>
</dbReference>
<proteinExistence type="evidence at transcript level"/>
<dbReference type="AlphaFoldDB" id="A0A2K8JLM4"/>
<sequence length="186" mass="19526">MATSSVLILALVVIGTYGQQEGYQIGSTTKGGIKLVSDAVSLGTDVAQSTVKGATGVTKQVIGEVQNVGKQILEGSAGLAIQGLDLVDNVGGRIPLVRFPVKAATSFGRWIINTKKNIANKAIDAGAGLGGNAADYVDKITTLTTNTIKDFTTTGTKLTTDNIDQTLSILLDNKLYLYFVKEFIDE</sequence>
<keyword evidence="1" id="KW-0732">Signal</keyword>
<evidence type="ECO:0000313" key="2">
    <source>
        <dbReference type="EMBL" id="ATU82689.1"/>
    </source>
</evidence>